<dbReference type="EMBL" id="CZQD01000045">
    <property type="protein sequence ID" value="CUS57537.1"/>
    <property type="molecule type" value="Genomic_DNA"/>
</dbReference>
<organism evidence="5">
    <name type="scientific">hydrothermal vent metagenome</name>
    <dbReference type="NCBI Taxonomy" id="652676"/>
    <lineage>
        <taxon>unclassified sequences</taxon>
        <taxon>metagenomes</taxon>
        <taxon>ecological metagenomes</taxon>
    </lineage>
</organism>
<evidence type="ECO:0000256" key="1">
    <source>
        <dbReference type="ARBA" id="ARBA00009477"/>
    </source>
</evidence>
<protein>
    <submittedName>
        <fullName evidence="5">Probable Co/Zn/Cd efflux system membrane fusion protein</fullName>
    </submittedName>
</protein>
<dbReference type="SUPFAM" id="SSF111369">
    <property type="entry name" value="HlyD-like secretion proteins"/>
    <property type="match status" value="1"/>
</dbReference>
<evidence type="ECO:0000256" key="2">
    <source>
        <dbReference type="SAM" id="Coils"/>
    </source>
</evidence>
<feature type="domain" description="CusB-like beta-barrel" evidence="3">
    <location>
        <begin position="189"/>
        <end position="261"/>
    </location>
</feature>
<dbReference type="InterPro" id="IPR058792">
    <property type="entry name" value="Beta-barrel_RND_2"/>
</dbReference>
<gene>
    <name evidence="5" type="ORF">MGWOODY_Hyp1511</name>
</gene>
<proteinExistence type="inferred from homology"/>
<evidence type="ECO:0000259" key="3">
    <source>
        <dbReference type="Pfam" id="PF25954"/>
    </source>
</evidence>
<dbReference type="Pfam" id="PF25954">
    <property type="entry name" value="Beta-barrel_RND_2"/>
    <property type="match status" value="1"/>
</dbReference>
<dbReference type="NCBIfam" id="TIGR01730">
    <property type="entry name" value="RND_mfp"/>
    <property type="match status" value="1"/>
</dbReference>
<dbReference type="Gene3D" id="2.40.50.100">
    <property type="match status" value="1"/>
</dbReference>
<dbReference type="InterPro" id="IPR006143">
    <property type="entry name" value="RND_pump_MFP"/>
</dbReference>
<name>A0A160U2P1_9ZZZZ</name>
<feature type="coiled-coil region" evidence="2">
    <location>
        <begin position="88"/>
        <end position="146"/>
    </location>
</feature>
<evidence type="ECO:0000313" key="5">
    <source>
        <dbReference type="EMBL" id="CUS57537.1"/>
    </source>
</evidence>
<evidence type="ECO:0000259" key="4">
    <source>
        <dbReference type="Pfam" id="PF25989"/>
    </source>
</evidence>
<dbReference type="GO" id="GO:0015562">
    <property type="term" value="F:efflux transmembrane transporter activity"/>
    <property type="evidence" value="ECO:0007669"/>
    <property type="project" value="TreeGrafter"/>
</dbReference>
<dbReference type="FunFam" id="2.40.30.170:FF:000010">
    <property type="entry name" value="Efflux RND transporter periplasmic adaptor subunit"/>
    <property type="match status" value="1"/>
</dbReference>
<dbReference type="PANTHER" id="PTHR30469:SF16">
    <property type="entry name" value="HAE1 FAMILY EFFLUX PUMP MFP COMPONENT"/>
    <property type="match status" value="1"/>
</dbReference>
<dbReference type="Gene3D" id="2.40.30.170">
    <property type="match status" value="1"/>
</dbReference>
<dbReference type="Pfam" id="PF25989">
    <property type="entry name" value="YknX_C"/>
    <property type="match status" value="1"/>
</dbReference>
<dbReference type="Gene3D" id="1.10.287.470">
    <property type="entry name" value="Helix hairpin bin"/>
    <property type="match status" value="1"/>
</dbReference>
<sequence length="367" mass="39609">MFTRNLLFILAAVFVSSLSAQAQRGGPASVFVEPVQERSFAMRIEALGTLEPNEQVDLTLNAADRVRAIYFDDGDRVKQGKTLLSLAQREQAALVEAAEATLDEARRQQERLARLADQQAVSQSELDQANRNLDSAAAQLRAVQSRQQDRVLVAPFDGVLGFRMVSVGSYVQPGDIVARLIDDSEMNLDFSVPSTFLRTLAKGTEIEARTADLPGETFNGVIASIDNAIDPVTRSVRVRATLPNPERLLISGMFVQVTLVADPRQALAVPEEAIQPVGPRTFVFVVENEGGQLIARRKEVELGLRQAGYVEVMSGLTAGEDVITEGIIRVREGAAVEIQDQSMLLPKAISGKNRSGGAAGSPASTGR</sequence>
<accession>A0A160U2P1</accession>
<dbReference type="InterPro" id="IPR058637">
    <property type="entry name" value="YknX-like_C"/>
</dbReference>
<comment type="similarity">
    <text evidence="1">Belongs to the membrane fusion protein (MFP) (TC 8.A.1) family.</text>
</comment>
<dbReference type="PANTHER" id="PTHR30469">
    <property type="entry name" value="MULTIDRUG RESISTANCE PROTEIN MDTA"/>
    <property type="match status" value="1"/>
</dbReference>
<feature type="domain" description="YknX-like C-terminal permuted SH3-like" evidence="4">
    <location>
        <begin position="266"/>
        <end position="338"/>
    </location>
</feature>
<dbReference type="GO" id="GO:1990281">
    <property type="term" value="C:efflux pump complex"/>
    <property type="evidence" value="ECO:0007669"/>
    <property type="project" value="TreeGrafter"/>
</dbReference>
<keyword evidence="2" id="KW-0175">Coiled coil</keyword>
<dbReference type="Gene3D" id="2.40.420.20">
    <property type="match status" value="1"/>
</dbReference>
<dbReference type="AlphaFoldDB" id="A0A160U2P1"/>
<reference evidence="5" key="1">
    <citation type="submission" date="2015-10" db="EMBL/GenBank/DDBJ databases">
        <authorList>
            <person name="Gilbert D.G."/>
        </authorList>
    </citation>
    <scope>NUCLEOTIDE SEQUENCE</scope>
</reference>